<feature type="domain" description="Double zinc ribbon" evidence="3">
    <location>
        <begin position="19"/>
        <end position="79"/>
    </location>
</feature>
<dbReference type="AlphaFoldDB" id="A0A9D6Z1E6"/>
<dbReference type="CDD" id="cd06223">
    <property type="entry name" value="PRTases_typeI"/>
    <property type="match status" value="1"/>
</dbReference>
<evidence type="ECO:0000313" key="4">
    <source>
        <dbReference type="EMBL" id="MBI5250993.1"/>
    </source>
</evidence>
<dbReference type="InterPro" id="IPR029057">
    <property type="entry name" value="PRTase-like"/>
</dbReference>
<dbReference type="Proteomes" id="UP000807825">
    <property type="component" value="Unassembled WGS sequence"/>
</dbReference>
<reference evidence="4" key="1">
    <citation type="submission" date="2020-07" db="EMBL/GenBank/DDBJ databases">
        <title>Huge and variable diversity of episymbiotic CPR bacteria and DPANN archaea in groundwater ecosystems.</title>
        <authorList>
            <person name="He C.Y."/>
            <person name="Keren R."/>
            <person name="Whittaker M."/>
            <person name="Farag I.F."/>
            <person name="Doudna J."/>
            <person name="Cate J.H.D."/>
            <person name="Banfield J.F."/>
        </authorList>
    </citation>
    <scope>NUCLEOTIDE SEQUENCE</scope>
    <source>
        <strain evidence="4">NC_groundwater_1664_Pr3_B-0.1um_52_9</strain>
    </source>
</reference>
<name>A0A9D6Z1E6_9BACT</name>
<comment type="similarity">
    <text evidence="1">Belongs to the ComF/GntX family.</text>
</comment>
<dbReference type="InterPro" id="IPR044005">
    <property type="entry name" value="DZR_2"/>
</dbReference>
<organism evidence="4 5">
    <name type="scientific">Desulfomonile tiedjei</name>
    <dbReference type="NCBI Taxonomy" id="2358"/>
    <lineage>
        <taxon>Bacteria</taxon>
        <taxon>Pseudomonadati</taxon>
        <taxon>Thermodesulfobacteriota</taxon>
        <taxon>Desulfomonilia</taxon>
        <taxon>Desulfomonilales</taxon>
        <taxon>Desulfomonilaceae</taxon>
        <taxon>Desulfomonile</taxon>
    </lineage>
</organism>
<sequence>MGIRMFVTEGLSSFKNALSDLFFPPTCPFCDSPDVDSGAWLCYDCTDSISKIEEPFCSQCGLPLPENNPDGALFCGQCLIATPAYHRARYGVKYKGTLREGLKRFKYGGALHATDALSGILIEAYRRHYEHDEFDLILPIPIHRKKLWERGFNQVIVLTEKLSRHVGIPMNRTCLRKSVNTPPQAGLTRHERLSNLRGSFIVSRPDAIKDKRLLLVDDVATTGSTITEAARTIRKAGAARVDALVLALTPMRGNDRP</sequence>
<dbReference type="Pfam" id="PF18912">
    <property type="entry name" value="DZR_2"/>
    <property type="match status" value="1"/>
</dbReference>
<dbReference type="SUPFAM" id="SSF53271">
    <property type="entry name" value="PRTase-like"/>
    <property type="match status" value="1"/>
</dbReference>
<dbReference type="PANTHER" id="PTHR47505:SF1">
    <property type="entry name" value="DNA UTILIZATION PROTEIN YHGH"/>
    <property type="match status" value="1"/>
</dbReference>
<evidence type="ECO:0000259" key="3">
    <source>
        <dbReference type="Pfam" id="PF18912"/>
    </source>
</evidence>
<dbReference type="Pfam" id="PF00156">
    <property type="entry name" value="Pribosyltran"/>
    <property type="match status" value="1"/>
</dbReference>
<protein>
    <submittedName>
        <fullName evidence="4">ComF family protein</fullName>
    </submittedName>
</protein>
<evidence type="ECO:0000256" key="1">
    <source>
        <dbReference type="ARBA" id="ARBA00008007"/>
    </source>
</evidence>
<gene>
    <name evidence="4" type="ORF">HY912_16005</name>
</gene>
<dbReference type="EMBL" id="JACRDE010000417">
    <property type="protein sequence ID" value="MBI5250993.1"/>
    <property type="molecule type" value="Genomic_DNA"/>
</dbReference>
<dbReference type="Gene3D" id="3.40.50.2020">
    <property type="match status" value="1"/>
</dbReference>
<proteinExistence type="inferred from homology"/>
<evidence type="ECO:0000313" key="5">
    <source>
        <dbReference type="Proteomes" id="UP000807825"/>
    </source>
</evidence>
<accession>A0A9D6Z1E6</accession>
<evidence type="ECO:0000259" key="2">
    <source>
        <dbReference type="Pfam" id="PF00156"/>
    </source>
</evidence>
<feature type="domain" description="Phosphoribosyltransferase" evidence="2">
    <location>
        <begin position="160"/>
        <end position="248"/>
    </location>
</feature>
<dbReference type="InterPro" id="IPR000836">
    <property type="entry name" value="PRTase_dom"/>
</dbReference>
<dbReference type="PANTHER" id="PTHR47505">
    <property type="entry name" value="DNA UTILIZATION PROTEIN YHGH"/>
    <property type="match status" value="1"/>
</dbReference>
<dbReference type="InterPro" id="IPR051910">
    <property type="entry name" value="ComF/GntX_DNA_util-trans"/>
</dbReference>
<comment type="caution">
    <text evidence="4">The sequence shown here is derived from an EMBL/GenBank/DDBJ whole genome shotgun (WGS) entry which is preliminary data.</text>
</comment>